<proteinExistence type="predicted"/>
<dbReference type="OrthoDB" id="5415111at2"/>
<keyword evidence="4" id="KW-1185">Reference proteome</keyword>
<dbReference type="InterPro" id="IPR029069">
    <property type="entry name" value="HotDog_dom_sf"/>
</dbReference>
<dbReference type="CDD" id="cd03441">
    <property type="entry name" value="R_hydratase_like"/>
    <property type="match status" value="1"/>
</dbReference>
<reference evidence="3 4" key="1">
    <citation type="submission" date="2019-01" db="EMBL/GenBank/DDBJ databases">
        <title>Egibacter rhizosphaerae EGI 80759T.</title>
        <authorList>
            <person name="Chen D.-D."/>
            <person name="Tian Y."/>
            <person name="Jiao J.-Y."/>
            <person name="Zhang X.-T."/>
            <person name="Zhang Y.-G."/>
            <person name="Zhang Y."/>
            <person name="Xiao M."/>
            <person name="Shu W.-S."/>
            <person name="Li W.-J."/>
        </authorList>
    </citation>
    <scope>NUCLEOTIDE SEQUENCE [LARGE SCALE GENOMIC DNA]</scope>
    <source>
        <strain evidence="3 4">EGI 80759</strain>
    </source>
</reference>
<feature type="compositionally biased region" description="Basic residues" evidence="1">
    <location>
        <begin position="1"/>
        <end position="10"/>
    </location>
</feature>
<dbReference type="Gene3D" id="3.10.129.10">
    <property type="entry name" value="Hotdog Thioesterase"/>
    <property type="match status" value="1"/>
</dbReference>
<feature type="region of interest" description="Disordered" evidence="1">
    <location>
        <begin position="1"/>
        <end position="32"/>
    </location>
</feature>
<evidence type="ECO:0000313" key="4">
    <source>
        <dbReference type="Proteomes" id="UP000291469"/>
    </source>
</evidence>
<dbReference type="InterPro" id="IPR039569">
    <property type="entry name" value="FAS1-like_DH_region"/>
</dbReference>
<feature type="domain" description="FAS1-like dehydratase" evidence="2">
    <location>
        <begin position="44"/>
        <end position="167"/>
    </location>
</feature>
<sequence length="181" mass="19973">MFARTRRSRAHPALSRGPTAGGPRPRKQRGRTEGAIALNYDRNGHVYPAYTYEITRPKVCEYALATGSTDPVYTADPSEIPPEQVPVPPTFAACFSGAAAPLLIGDPELGAHWNLVHGAQEYDFTRALRVGDWLRCTPQIADMRDRGRMDILTMRVECVERDTGAPVVRSQSTIIFFKEGG</sequence>
<dbReference type="EMBL" id="CP036402">
    <property type="protein sequence ID" value="QBI20438.1"/>
    <property type="molecule type" value="Genomic_DNA"/>
</dbReference>
<dbReference type="Proteomes" id="UP000291469">
    <property type="component" value="Chromosome"/>
</dbReference>
<organism evidence="3 4">
    <name type="scientific">Egibacter rhizosphaerae</name>
    <dbReference type="NCBI Taxonomy" id="1670831"/>
    <lineage>
        <taxon>Bacteria</taxon>
        <taxon>Bacillati</taxon>
        <taxon>Actinomycetota</taxon>
        <taxon>Nitriliruptoria</taxon>
        <taxon>Egibacterales</taxon>
        <taxon>Egibacteraceae</taxon>
        <taxon>Egibacter</taxon>
    </lineage>
</organism>
<dbReference type="SUPFAM" id="SSF54637">
    <property type="entry name" value="Thioesterase/thiol ester dehydrase-isomerase"/>
    <property type="match status" value="1"/>
</dbReference>
<dbReference type="AlphaFoldDB" id="A0A411YGT2"/>
<dbReference type="KEGG" id="erz:ER308_13270"/>
<name>A0A411YGT2_9ACTN</name>
<evidence type="ECO:0000256" key="1">
    <source>
        <dbReference type="SAM" id="MobiDB-lite"/>
    </source>
</evidence>
<accession>A0A411YGT2</accession>
<gene>
    <name evidence="3" type="ORF">ER308_13270</name>
</gene>
<protein>
    <recommendedName>
        <fullName evidence="2">FAS1-like dehydratase domain-containing protein</fullName>
    </recommendedName>
</protein>
<evidence type="ECO:0000259" key="2">
    <source>
        <dbReference type="Pfam" id="PF13452"/>
    </source>
</evidence>
<evidence type="ECO:0000313" key="3">
    <source>
        <dbReference type="EMBL" id="QBI20438.1"/>
    </source>
</evidence>
<dbReference type="RefSeq" id="WP_131155435.1">
    <property type="nucleotide sequence ID" value="NZ_CP036402.1"/>
</dbReference>
<dbReference type="Pfam" id="PF13452">
    <property type="entry name" value="FAS1_DH_region"/>
    <property type="match status" value="1"/>
</dbReference>